<dbReference type="NCBIfam" id="TIGR00180">
    <property type="entry name" value="parB_part"/>
    <property type="match status" value="1"/>
</dbReference>
<dbReference type="KEGG" id="abae:CL176_00105"/>
<feature type="domain" description="HTH cro/C1-type" evidence="5">
    <location>
        <begin position="140"/>
        <end position="167"/>
    </location>
</feature>
<dbReference type="Proteomes" id="UP000263232">
    <property type="component" value="Chromosome"/>
</dbReference>
<evidence type="ECO:0000256" key="4">
    <source>
        <dbReference type="ARBA" id="ARBA00023125"/>
    </source>
</evidence>
<comment type="similarity">
    <text evidence="2">Belongs to the ParB family.</text>
</comment>
<evidence type="ECO:0000313" key="7">
    <source>
        <dbReference type="Proteomes" id="UP000263232"/>
    </source>
</evidence>
<dbReference type="SMART" id="SM00470">
    <property type="entry name" value="ParB"/>
    <property type="match status" value="1"/>
</dbReference>
<sequence length="295" mass="33697">MTNKGKKRSGLGRGMDALFSPYEETPSEHEIVEEIQLSEIRPNPYQPRKHFDEAALNELAESIKQTGVFQPVILRQSSIKGYELIAGERRVRASRMAGKETIPAIVRQLDEEQMIEIAVIENLQREDLSPLEEAEAYQTLMDKLSLTQAEVAERIGKSRPYIANYLRLLSLPDKIKAYVTDEALSMGQARTLLGLKDKEQMLPLAKKVIDEDLTVRQVEELVQLYNQKLQGKPKAKKEKTTKQKPAHIIEIEQQMQDYFGTSARIQQKGDQGKIEIEYFSESDLTRILDLLDIQL</sequence>
<dbReference type="GO" id="GO:0009295">
    <property type="term" value="C:nucleoid"/>
    <property type="evidence" value="ECO:0007669"/>
    <property type="project" value="UniProtKB-SubCell"/>
</dbReference>
<dbReference type="AlphaFoldDB" id="A0A347WHJ8"/>
<dbReference type="PANTHER" id="PTHR33375">
    <property type="entry name" value="CHROMOSOME-PARTITIONING PROTEIN PARB-RELATED"/>
    <property type="match status" value="1"/>
</dbReference>
<keyword evidence="7" id="KW-1185">Reference proteome</keyword>
<dbReference type="Gene3D" id="3.90.1530.30">
    <property type="match status" value="1"/>
</dbReference>
<evidence type="ECO:0000259" key="5">
    <source>
        <dbReference type="PROSITE" id="PS50943"/>
    </source>
</evidence>
<organism evidence="6 7">
    <name type="scientific">Suicoccus acidiformans</name>
    <dbReference type="NCBI Taxonomy" id="2036206"/>
    <lineage>
        <taxon>Bacteria</taxon>
        <taxon>Bacillati</taxon>
        <taxon>Bacillota</taxon>
        <taxon>Bacilli</taxon>
        <taxon>Lactobacillales</taxon>
        <taxon>Aerococcaceae</taxon>
        <taxon>Suicoccus</taxon>
    </lineage>
</organism>
<proteinExistence type="inferred from homology"/>
<dbReference type="FunFam" id="3.90.1530.30:FF:000001">
    <property type="entry name" value="Chromosome partitioning protein ParB"/>
    <property type="match status" value="1"/>
</dbReference>
<dbReference type="RefSeq" id="WP_118989479.1">
    <property type="nucleotide sequence ID" value="NZ_CP023434.1"/>
</dbReference>
<dbReference type="InterPro" id="IPR003115">
    <property type="entry name" value="ParB_N"/>
</dbReference>
<dbReference type="InterPro" id="IPR004437">
    <property type="entry name" value="ParB/RepB/Spo0J"/>
</dbReference>
<dbReference type="PANTHER" id="PTHR33375:SF1">
    <property type="entry name" value="CHROMOSOME-PARTITIONING PROTEIN PARB-RELATED"/>
    <property type="match status" value="1"/>
</dbReference>
<name>A0A347WHJ8_9LACT</name>
<protein>
    <submittedName>
        <fullName evidence="6">Chromosome partitioning protein ParB</fullName>
    </submittedName>
</protein>
<dbReference type="OrthoDB" id="9802051at2"/>
<dbReference type="InterPro" id="IPR001387">
    <property type="entry name" value="Cro/C1-type_HTH"/>
</dbReference>
<accession>A0A347WHJ8</accession>
<dbReference type="GO" id="GO:0003677">
    <property type="term" value="F:DNA binding"/>
    <property type="evidence" value="ECO:0007669"/>
    <property type="project" value="UniProtKB-KW"/>
</dbReference>
<gene>
    <name evidence="6" type="ORF">CL176_00105</name>
</gene>
<dbReference type="CDD" id="cd00093">
    <property type="entry name" value="HTH_XRE"/>
    <property type="match status" value="1"/>
</dbReference>
<dbReference type="SUPFAM" id="SSF110849">
    <property type="entry name" value="ParB/Sulfiredoxin"/>
    <property type="match status" value="1"/>
</dbReference>
<keyword evidence="4" id="KW-0238">DNA-binding</keyword>
<dbReference type="SUPFAM" id="SSF109709">
    <property type="entry name" value="KorB DNA-binding domain-like"/>
    <property type="match status" value="1"/>
</dbReference>
<keyword evidence="3" id="KW-0159">Chromosome partition</keyword>
<dbReference type="Pfam" id="PF17762">
    <property type="entry name" value="HTH_ParB"/>
    <property type="match status" value="1"/>
</dbReference>
<evidence type="ECO:0000256" key="1">
    <source>
        <dbReference type="ARBA" id="ARBA00004453"/>
    </source>
</evidence>
<dbReference type="GO" id="GO:0005694">
    <property type="term" value="C:chromosome"/>
    <property type="evidence" value="ECO:0007669"/>
    <property type="project" value="TreeGrafter"/>
</dbReference>
<dbReference type="FunFam" id="1.10.10.2830:FF:000001">
    <property type="entry name" value="Chromosome partitioning protein ParB"/>
    <property type="match status" value="1"/>
</dbReference>
<dbReference type="GO" id="GO:0045881">
    <property type="term" value="P:positive regulation of sporulation resulting in formation of a cellular spore"/>
    <property type="evidence" value="ECO:0007669"/>
    <property type="project" value="TreeGrafter"/>
</dbReference>
<dbReference type="Pfam" id="PF02195">
    <property type="entry name" value="ParB_N"/>
    <property type="match status" value="1"/>
</dbReference>
<evidence type="ECO:0000256" key="2">
    <source>
        <dbReference type="ARBA" id="ARBA00006295"/>
    </source>
</evidence>
<reference evidence="6 7" key="1">
    <citation type="submission" date="2017-09" db="EMBL/GenBank/DDBJ databases">
        <title>Complete genome sequence of Oxytococcus suis strain ZY16052.</title>
        <authorList>
            <person name="Li F."/>
        </authorList>
    </citation>
    <scope>NUCLEOTIDE SEQUENCE [LARGE SCALE GENOMIC DNA]</scope>
    <source>
        <strain evidence="6 7">ZY16052</strain>
    </source>
</reference>
<dbReference type="InterPro" id="IPR036086">
    <property type="entry name" value="ParB/Sulfiredoxin_sf"/>
</dbReference>
<dbReference type="Gene3D" id="1.10.10.2830">
    <property type="match status" value="1"/>
</dbReference>
<dbReference type="EMBL" id="CP023434">
    <property type="protein sequence ID" value="AXY24555.1"/>
    <property type="molecule type" value="Genomic_DNA"/>
</dbReference>
<dbReference type="CDD" id="cd16393">
    <property type="entry name" value="SPO0J_N"/>
    <property type="match status" value="1"/>
</dbReference>
<dbReference type="GO" id="GO:0007059">
    <property type="term" value="P:chromosome segregation"/>
    <property type="evidence" value="ECO:0007669"/>
    <property type="project" value="UniProtKB-KW"/>
</dbReference>
<dbReference type="PROSITE" id="PS50943">
    <property type="entry name" value="HTH_CROC1"/>
    <property type="match status" value="1"/>
</dbReference>
<dbReference type="InterPro" id="IPR041468">
    <property type="entry name" value="HTH_ParB/Spo0J"/>
</dbReference>
<evidence type="ECO:0000256" key="3">
    <source>
        <dbReference type="ARBA" id="ARBA00022829"/>
    </source>
</evidence>
<evidence type="ECO:0000313" key="6">
    <source>
        <dbReference type="EMBL" id="AXY24555.1"/>
    </source>
</evidence>
<dbReference type="InterPro" id="IPR050336">
    <property type="entry name" value="Chromosome_partition/occlusion"/>
</dbReference>
<comment type="subcellular location">
    <subcellularLocation>
        <location evidence="1">Cytoplasm</location>
        <location evidence="1">Nucleoid</location>
    </subcellularLocation>
</comment>